<dbReference type="EMBL" id="FQ790346">
    <property type="protein sequence ID" value="CCD53289.1"/>
    <property type="molecule type" value="Genomic_DNA"/>
</dbReference>
<protein>
    <submittedName>
        <fullName evidence="1">Uncharacterized protein</fullName>
    </submittedName>
</protein>
<evidence type="ECO:0000313" key="1">
    <source>
        <dbReference type="EMBL" id="CCD53289.1"/>
    </source>
</evidence>
<sequence length="73" mass="8344">MFLPVEITAQLPWGLQRLLCSRCSPAVRFSWCNPHITSIYHDDNKNKEKAEARYTDIAPSHSRMIVSVSALLE</sequence>
<proteinExistence type="predicted"/>
<dbReference type="InParanoid" id="G2YNU1"/>
<dbReference type="Proteomes" id="UP000008177">
    <property type="component" value="Unplaced contigs"/>
</dbReference>
<organism evidence="1 2">
    <name type="scientific">Botryotinia fuckeliana (strain T4)</name>
    <name type="common">Noble rot fungus</name>
    <name type="synonym">Botrytis cinerea</name>
    <dbReference type="NCBI Taxonomy" id="999810"/>
    <lineage>
        <taxon>Eukaryota</taxon>
        <taxon>Fungi</taxon>
        <taxon>Dikarya</taxon>
        <taxon>Ascomycota</taxon>
        <taxon>Pezizomycotina</taxon>
        <taxon>Leotiomycetes</taxon>
        <taxon>Helotiales</taxon>
        <taxon>Sclerotiniaceae</taxon>
        <taxon>Botrytis</taxon>
    </lineage>
</organism>
<reference evidence="2" key="1">
    <citation type="journal article" date="2011" name="PLoS Genet.">
        <title>Genomic analysis of the necrotrophic fungal pathogens Sclerotinia sclerotiorum and Botrytis cinerea.</title>
        <authorList>
            <person name="Amselem J."/>
            <person name="Cuomo C.A."/>
            <person name="van Kan J.A."/>
            <person name="Viaud M."/>
            <person name="Benito E.P."/>
            <person name="Couloux A."/>
            <person name="Coutinho P.M."/>
            <person name="de Vries R.P."/>
            <person name="Dyer P.S."/>
            <person name="Fillinger S."/>
            <person name="Fournier E."/>
            <person name="Gout L."/>
            <person name="Hahn M."/>
            <person name="Kohn L."/>
            <person name="Lapalu N."/>
            <person name="Plummer K.M."/>
            <person name="Pradier J.M."/>
            <person name="Quevillon E."/>
            <person name="Sharon A."/>
            <person name="Simon A."/>
            <person name="ten Have A."/>
            <person name="Tudzynski B."/>
            <person name="Tudzynski P."/>
            <person name="Wincker P."/>
            <person name="Andrew M."/>
            <person name="Anthouard V."/>
            <person name="Beever R.E."/>
            <person name="Beffa R."/>
            <person name="Benoit I."/>
            <person name="Bouzid O."/>
            <person name="Brault B."/>
            <person name="Chen Z."/>
            <person name="Choquer M."/>
            <person name="Collemare J."/>
            <person name="Cotton P."/>
            <person name="Danchin E.G."/>
            <person name="Da Silva C."/>
            <person name="Gautier A."/>
            <person name="Giraud C."/>
            <person name="Giraud T."/>
            <person name="Gonzalez C."/>
            <person name="Grossetete S."/>
            <person name="Guldener U."/>
            <person name="Henrissat B."/>
            <person name="Howlett B.J."/>
            <person name="Kodira C."/>
            <person name="Kretschmer M."/>
            <person name="Lappartient A."/>
            <person name="Leroch M."/>
            <person name="Levis C."/>
            <person name="Mauceli E."/>
            <person name="Neuveglise C."/>
            <person name="Oeser B."/>
            <person name="Pearson M."/>
            <person name="Poulain J."/>
            <person name="Poussereau N."/>
            <person name="Quesneville H."/>
            <person name="Rascle C."/>
            <person name="Schumacher J."/>
            <person name="Segurens B."/>
            <person name="Sexton A."/>
            <person name="Silva E."/>
            <person name="Sirven C."/>
            <person name="Soanes D.M."/>
            <person name="Talbot N.J."/>
            <person name="Templeton M."/>
            <person name="Yandava C."/>
            <person name="Yarden O."/>
            <person name="Zeng Q."/>
            <person name="Rollins J.A."/>
            <person name="Lebrun M.H."/>
            <person name="Dickman M."/>
        </authorList>
    </citation>
    <scope>NUCLEOTIDE SEQUENCE [LARGE SCALE GENOMIC DNA]</scope>
    <source>
        <strain evidence="2">T4</strain>
    </source>
</reference>
<evidence type="ECO:0000313" key="2">
    <source>
        <dbReference type="Proteomes" id="UP000008177"/>
    </source>
</evidence>
<dbReference type="AlphaFoldDB" id="G2YNU1"/>
<gene>
    <name evidence="1" type="ORF">BofuT4_P123080.1</name>
</gene>
<name>G2YNU1_BOTF4</name>
<accession>G2YNU1</accession>
<dbReference type="HOGENOM" id="CLU_2704549_0_0_1"/>